<protein>
    <recommendedName>
        <fullName evidence="11">Cation-transporting ATPase</fullName>
        <ecNumber evidence="11">7.2.2.-</ecNumber>
    </recommendedName>
</protein>
<dbReference type="Pfam" id="PF12409">
    <property type="entry name" value="P5-ATPase"/>
    <property type="match status" value="1"/>
</dbReference>
<dbReference type="InterPro" id="IPR023298">
    <property type="entry name" value="ATPase_P-typ_TM_dom_sf"/>
</dbReference>
<evidence type="ECO:0000313" key="14">
    <source>
        <dbReference type="EMBL" id="KAJ1086895.1"/>
    </source>
</evidence>
<sequence>MEEKDKHRAIINEGEENEMEIFGYRASAGWITLCIVGYILSAGVLLLLFYWKPEWSVRANCTPCSLKKANVILLRSTDDLKKYTRKKVRWIRLTKFKGLLDTDHPILTDEKSIINRAIRKPDLKVKYIRVQKIRYIWDNTFEIFQKIGTLEVEHSCSEIHSKFASGLTTEEQDIRRLVCGHNIIDVEVAPLWKLFLQKVINLFYIYQFFTVILWLAEGYLGYAIAILLLCAVTISLSLNELRQQAVKLAKLVEAHNNVKVSVLRRDGGCNQVESQLLVPGDVVVLTGKNFFLSCDAILVSGSCVLNEGMLTGECIPVTKTQLPHMDKSMPWMKFSGEDYKRHVLFCGTEVIRAESTGQGPAKAVVLRTGFNTTKGDMVRSILYPKPVNFKLHRDVARFFMFLAFLALIGIVYTIIIFVPRRISAWRIIVESLVLLTSAICPIIPAALTVGILYAQRRLKQKHIFSISPHRINMCGQLNLICFDKTGTLTEDGLDLMGIIPSGGDSFQKMFKFTAGNCLPWGPLFGSMASCHSLIFLDGRLQGDPLDLKMFEATGWELETSGSEEEGGGDSSKSMIVKPGPTAVVNSLPGINVIFQYPFSSALQRMTVVAQVLGEDECSVYMKGAPEMVASFCRPETVPNSFAKELELYTFQGFRVIGLGYKAIGAGTHDDFDSMTRENVESDLQFLGLLILENRLKPETSGILKELKVANIHTVMITGDNIQTATTVARKCGMIPKNSQVILVEACAPEGSTPASVSWQPIEYPAEVDNDDTDGNQIKVDDSYVVSGEKEYHFAMSGKTYTNLEKYFYSLLPKLLMNGTVYARMSPGQKSTIIEEYRKLDYYVGMCGDGANDCAALKMAHAGISISEQEASVAAPFNSNITNISCVTDLIKEGRAALVTSFCMFKYMSMFGIIEYINTLLLYWHRNIFGNNQFLVHDFAIMFVIFLTMSSTPPWPKLAPYRPPGQLNSPPMFFSVVYSILWSTAMQTYGFLMIQRQPWYDADDIYSACYPGNATANKERTLYEREHRGKKNYESFDNTTLYLLTACHFVILALVFSKGKPFRLPVYRNYLFLCVLVVEFALTLFFIFANIPGLYIVLELVCTPIMWRVHMFVILVVCLIVSLFVEDVILDNRKLWVWLKTALKLKPGSNYKKLRIGLEADPEWPPVKRVEYADPSPKDINCNMEAYSNPAFDHSETSKAKDATATQH</sequence>
<evidence type="ECO:0000256" key="9">
    <source>
        <dbReference type="ARBA" id="ARBA00022989"/>
    </source>
</evidence>
<evidence type="ECO:0000256" key="10">
    <source>
        <dbReference type="ARBA" id="ARBA00023136"/>
    </source>
</evidence>
<dbReference type="FunFam" id="1.20.1110.10:FF:000023">
    <property type="entry name" value="Cation-transporting ATPase"/>
    <property type="match status" value="1"/>
</dbReference>
<evidence type="ECO:0000256" key="4">
    <source>
        <dbReference type="ARBA" id="ARBA00022723"/>
    </source>
</evidence>
<dbReference type="NCBIfam" id="TIGR01494">
    <property type="entry name" value="ATPase_P-type"/>
    <property type="match status" value="1"/>
</dbReference>
<dbReference type="GO" id="GO:0005524">
    <property type="term" value="F:ATP binding"/>
    <property type="evidence" value="ECO:0007669"/>
    <property type="project" value="UniProtKB-UniRule"/>
</dbReference>
<keyword evidence="9 11" id="KW-1133">Transmembrane helix</keyword>
<feature type="transmembrane region" description="Helical" evidence="11">
    <location>
        <begin position="398"/>
        <end position="419"/>
    </location>
</feature>
<evidence type="ECO:0000259" key="13">
    <source>
        <dbReference type="SMART" id="SM00831"/>
    </source>
</evidence>
<keyword evidence="6 11" id="KW-0067">ATP-binding</keyword>
<keyword evidence="5 11" id="KW-0547">Nucleotide-binding</keyword>
<evidence type="ECO:0000256" key="5">
    <source>
        <dbReference type="ARBA" id="ARBA00022741"/>
    </source>
</evidence>
<dbReference type="Gene3D" id="2.70.150.10">
    <property type="entry name" value="Calcium-transporting ATPase, cytoplasmic transduction domain A"/>
    <property type="match status" value="1"/>
</dbReference>
<dbReference type="SMART" id="SM00831">
    <property type="entry name" value="Cation_ATPase_N"/>
    <property type="match status" value="1"/>
</dbReference>
<dbReference type="Pfam" id="PF13246">
    <property type="entry name" value="Cation_ATPase"/>
    <property type="match status" value="1"/>
</dbReference>
<keyword evidence="8 11" id="KW-1278">Translocase</keyword>
<dbReference type="GO" id="GO:0031902">
    <property type="term" value="C:late endosome membrane"/>
    <property type="evidence" value="ECO:0007669"/>
    <property type="project" value="TreeGrafter"/>
</dbReference>
<evidence type="ECO:0000256" key="1">
    <source>
        <dbReference type="ARBA" id="ARBA00004141"/>
    </source>
</evidence>
<feature type="transmembrane region" description="Helical" evidence="11">
    <location>
        <begin position="933"/>
        <end position="951"/>
    </location>
</feature>
<dbReference type="EMBL" id="JANPWB010000015">
    <property type="protein sequence ID" value="KAJ1086895.1"/>
    <property type="molecule type" value="Genomic_DNA"/>
</dbReference>
<dbReference type="InterPro" id="IPR018303">
    <property type="entry name" value="ATPase_P-typ_P_site"/>
</dbReference>
<feature type="transmembrane region" description="Helical" evidence="11">
    <location>
        <begin position="1038"/>
        <end position="1056"/>
    </location>
</feature>
<dbReference type="GO" id="GO:0015203">
    <property type="term" value="F:polyamine transmembrane transporter activity"/>
    <property type="evidence" value="ECO:0007669"/>
    <property type="project" value="TreeGrafter"/>
</dbReference>
<feature type="domain" description="Cation-transporting P-type ATPase N-terminal" evidence="13">
    <location>
        <begin position="146"/>
        <end position="219"/>
    </location>
</feature>
<dbReference type="InterPro" id="IPR036412">
    <property type="entry name" value="HAD-like_sf"/>
</dbReference>
<gene>
    <name evidence="14" type="ORF">NDU88_000093</name>
</gene>
<proteinExistence type="inferred from homology"/>
<comment type="subcellular location">
    <subcellularLocation>
        <location evidence="1 11">Membrane</location>
        <topology evidence="1 11">Multi-pass membrane protein</topology>
    </subcellularLocation>
</comment>
<dbReference type="InterPro" id="IPR001757">
    <property type="entry name" value="P_typ_ATPase"/>
</dbReference>
<feature type="transmembrane region" description="Helical" evidence="11">
    <location>
        <begin position="28"/>
        <end position="51"/>
    </location>
</feature>
<dbReference type="FunFam" id="3.40.50.1000:FF:000045">
    <property type="entry name" value="Cation-transporting ATPase"/>
    <property type="match status" value="1"/>
</dbReference>
<dbReference type="PANTHER" id="PTHR45630">
    <property type="entry name" value="CATION-TRANSPORTING ATPASE-RELATED"/>
    <property type="match status" value="1"/>
</dbReference>
<name>A0AAV7L5S8_PLEWA</name>
<dbReference type="SUPFAM" id="SSF81665">
    <property type="entry name" value="Calcium ATPase, transmembrane domain M"/>
    <property type="match status" value="1"/>
</dbReference>
<dbReference type="InterPro" id="IPR008250">
    <property type="entry name" value="ATPase_P-typ_transduc_dom_A_sf"/>
</dbReference>
<dbReference type="Gene3D" id="3.40.1110.10">
    <property type="entry name" value="Calcium-transporting ATPase, cytoplasmic domain N"/>
    <property type="match status" value="1"/>
</dbReference>
<dbReference type="SUPFAM" id="SSF81653">
    <property type="entry name" value="Calcium ATPase, transduction domain A"/>
    <property type="match status" value="1"/>
</dbReference>
<dbReference type="GO" id="GO:0046872">
    <property type="term" value="F:metal ion binding"/>
    <property type="evidence" value="ECO:0007669"/>
    <property type="project" value="UniProtKB-UniRule"/>
</dbReference>
<dbReference type="PRINTS" id="PR00121">
    <property type="entry name" value="NAKATPASE"/>
</dbReference>
<dbReference type="InterPro" id="IPR023299">
    <property type="entry name" value="ATPase_P-typ_cyto_dom_N"/>
</dbReference>
<feature type="transmembrane region" description="Helical" evidence="11">
    <location>
        <begin position="431"/>
        <end position="454"/>
    </location>
</feature>
<evidence type="ECO:0000256" key="8">
    <source>
        <dbReference type="ARBA" id="ARBA00022967"/>
    </source>
</evidence>
<dbReference type="GO" id="GO:0140358">
    <property type="term" value="F:P-type transmembrane transporter activity"/>
    <property type="evidence" value="ECO:0007669"/>
    <property type="project" value="InterPro"/>
</dbReference>
<dbReference type="PRINTS" id="PR00119">
    <property type="entry name" value="CATATPASE"/>
</dbReference>
<comment type="similarity">
    <text evidence="2 11">Belongs to the cation transport ATPase (P-type) (TC 3.A.3) family. Type V subfamily.</text>
</comment>
<dbReference type="InterPro" id="IPR004014">
    <property type="entry name" value="ATPase_P-typ_cation-transptr_N"/>
</dbReference>
<keyword evidence="7 11" id="KW-0460">Magnesium</keyword>
<feature type="compositionally biased region" description="Basic and acidic residues" evidence="12">
    <location>
        <begin position="1192"/>
        <end position="1201"/>
    </location>
</feature>
<feature type="transmembrane region" description="Helical" evidence="11">
    <location>
        <begin position="972"/>
        <end position="993"/>
    </location>
</feature>
<evidence type="ECO:0000256" key="11">
    <source>
        <dbReference type="RuleBase" id="RU362082"/>
    </source>
</evidence>
<evidence type="ECO:0000313" key="15">
    <source>
        <dbReference type="Proteomes" id="UP001066276"/>
    </source>
</evidence>
<dbReference type="InterPro" id="IPR059000">
    <property type="entry name" value="ATPase_P-type_domA"/>
</dbReference>
<keyword evidence="3 11" id="KW-0812">Transmembrane</keyword>
<dbReference type="Pfam" id="PF00122">
    <property type="entry name" value="E1-E2_ATPase"/>
    <property type="match status" value="1"/>
</dbReference>
<dbReference type="GO" id="GO:0019829">
    <property type="term" value="F:ATPase-coupled monoatomic cation transmembrane transporter activity"/>
    <property type="evidence" value="ECO:0007669"/>
    <property type="project" value="UniProtKB-UniRule"/>
</dbReference>
<evidence type="ECO:0000256" key="6">
    <source>
        <dbReference type="ARBA" id="ARBA00022840"/>
    </source>
</evidence>
<feature type="transmembrane region" description="Helical" evidence="11">
    <location>
        <begin position="199"/>
        <end position="216"/>
    </location>
</feature>
<keyword evidence="4 11" id="KW-0479">Metal-binding</keyword>
<keyword evidence="15" id="KW-1185">Reference proteome</keyword>
<evidence type="ECO:0000256" key="2">
    <source>
        <dbReference type="ARBA" id="ARBA00006000"/>
    </source>
</evidence>
<feature type="transmembrane region" description="Helical" evidence="11">
    <location>
        <begin position="1068"/>
        <end position="1088"/>
    </location>
</feature>
<dbReference type="PANTHER" id="PTHR45630:SF1">
    <property type="entry name" value="CATION-TRANSPORTING ATPASE 13A4-RELATED"/>
    <property type="match status" value="1"/>
</dbReference>
<keyword evidence="10 11" id="KW-0472">Membrane</keyword>
<reference evidence="14" key="1">
    <citation type="journal article" date="2022" name="bioRxiv">
        <title>Sequencing and chromosome-scale assembly of the giantPleurodeles waltlgenome.</title>
        <authorList>
            <person name="Brown T."/>
            <person name="Elewa A."/>
            <person name="Iarovenko S."/>
            <person name="Subramanian E."/>
            <person name="Araus A.J."/>
            <person name="Petzold A."/>
            <person name="Susuki M."/>
            <person name="Suzuki K.-i.T."/>
            <person name="Hayashi T."/>
            <person name="Toyoda A."/>
            <person name="Oliveira C."/>
            <person name="Osipova E."/>
            <person name="Leigh N.D."/>
            <person name="Simon A."/>
            <person name="Yun M.H."/>
        </authorList>
    </citation>
    <scope>NUCLEOTIDE SEQUENCE</scope>
    <source>
        <strain evidence="14">20211129_DDA</strain>
        <tissue evidence="14">Liver</tissue>
    </source>
</reference>
<feature type="region of interest" description="Disordered" evidence="12">
    <location>
        <begin position="1187"/>
        <end position="1207"/>
    </location>
</feature>
<dbReference type="AlphaFoldDB" id="A0AAV7L5S8"/>
<dbReference type="Gene3D" id="3.40.50.1000">
    <property type="entry name" value="HAD superfamily/HAD-like"/>
    <property type="match status" value="1"/>
</dbReference>
<dbReference type="InterPro" id="IPR006544">
    <property type="entry name" value="P-type_TPase_V"/>
</dbReference>
<dbReference type="NCBIfam" id="TIGR01657">
    <property type="entry name" value="P-ATPase-V"/>
    <property type="match status" value="1"/>
</dbReference>
<feature type="transmembrane region" description="Helical" evidence="11">
    <location>
        <begin position="895"/>
        <end position="913"/>
    </location>
</feature>
<dbReference type="SFLD" id="SFLDS00003">
    <property type="entry name" value="Haloacid_Dehalogenase"/>
    <property type="match status" value="1"/>
</dbReference>
<comment type="caution">
    <text evidence="14">The sequence shown here is derived from an EMBL/GenBank/DDBJ whole genome shotgun (WGS) entry which is preliminary data.</text>
</comment>
<dbReference type="PROSITE" id="PS00154">
    <property type="entry name" value="ATPASE_E1_E2"/>
    <property type="match status" value="1"/>
</dbReference>
<dbReference type="GO" id="GO:0016887">
    <property type="term" value="F:ATP hydrolysis activity"/>
    <property type="evidence" value="ECO:0007669"/>
    <property type="project" value="InterPro"/>
</dbReference>
<accession>A0AAV7L5S8</accession>
<evidence type="ECO:0000256" key="12">
    <source>
        <dbReference type="SAM" id="MobiDB-lite"/>
    </source>
</evidence>
<dbReference type="SUPFAM" id="SSF81660">
    <property type="entry name" value="Metal cation-transporting ATPase, ATP-binding domain N"/>
    <property type="match status" value="1"/>
</dbReference>
<dbReference type="InterPro" id="IPR047819">
    <property type="entry name" value="P5A-ATPase_N"/>
</dbReference>
<organism evidence="14 15">
    <name type="scientific">Pleurodeles waltl</name>
    <name type="common">Iberian ribbed newt</name>
    <dbReference type="NCBI Taxonomy" id="8319"/>
    <lineage>
        <taxon>Eukaryota</taxon>
        <taxon>Metazoa</taxon>
        <taxon>Chordata</taxon>
        <taxon>Craniata</taxon>
        <taxon>Vertebrata</taxon>
        <taxon>Euteleostomi</taxon>
        <taxon>Amphibia</taxon>
        <taxon>Batrachia</taxon>
        <taxon>Caudata</taxon>
        <taxon>Salamandroidea</taxon>
        <taxon>Salamandridae</taxon>
        <taxon>Pleurodelinae</taxon>
        <taxon>Pleurodeles</taxon>
    </lineage>
</organism>
<dbReference type="GO" id="GO:0006874">
    <property type="term" value="P:intracellular calcium ion homeostasis"/>
    <property type="evidence" value="ECO:0007669"/>
    <property type="project" value="TreeGrafter"/>
</dbReference>
<dbReference type="Pfam" id="PF00690">
    <property type="entry name" value="Cation_ATPase_N"/>
    <property type="match status" value="1"/>
</dbReference>
<dbReference type="SFLD" id="SFLDG00002">
    <property type="entry name" value="C1.7:_P-type_atpase_like"/>
    <property type="match status" value="1"/>
</dbReference>
<evidence type="ECO:0000256" key="7">
    <source>
        <dbReference type="ARBA" id="ARBA00022842"/>
    </source>
</evidence>
<dbReference type="InterPro" id="IPR044492">
    <property type="entry name" value="P_typ_ATPase_HD_dom"/>
</dbReference>
<dbReference type="SUPFAM" id="SSF56784">
    <property type="entry name" value="HAD-like"/>
    <property type="match status" value="1"/>
</dbReference>
<comment type="catalytic activity">
    <reaction evidence="11">
        <text>ATP + H2O = ADP + phosphate + H(+)</text>
        <dbReference type="Rhea" id="RHEA:13065"/>
        <dbReference type="ChEBI" id="CHEBI:15377"/>
        <dbReference type="ChEBI" id="CHEBI:15378"/>
        <dbReference type="ChEBI" id="CHEBI:30616"/>
        <dbReference type="ChEBI" id="CHEBI:43474"/>
        <dbReference type="ChEBI" id="CHEBI:456216"/>
    </reaction>
</comment>
<feature type="transmembrane region" description="Helical" evidence="11">
    <location>
        <begin position="222"/>
        <end position="241"/>
    </location>
</feature>
<dbReference type="InterPro" id="IPR023214">
    <property type="entry name" value="HAD_sf"/>
</dbReference>
<dbReference type="SFLD" id="SFLDF00027">
    <property type="entry name" value="p-type_atpase"/>
    <property type="match status" value="1"/>
</dbReference>
<evidence type="ECO:0000256" key="3">
    <source>
        <dbReference type="ARBA" id="ARBA00022692"/>
    </source>
</evidence>
<feature type="transmembrane region" description="Helical" evidence="11">
    <location>
        <begin position="1108"/>
        <end position="1129"/>
    </location>
</feature>
<dbReference type="Proteomes" id="UP001066276">
    <property type="component" value="Chromosome 11"/>
</dbReference>
<dbReference type="EC" id="7.2.2.-" evidence="11"/>